<dbReference type="PANTHER" id="PTHR34391:SF2">
    <property type="entry name" value="TRP C-TERMINAL DOMAIN-CONTAINING PROTEIN"/>
    <property type="match status" value="1"/>
</dbReference>
<keyword evidence="2" id="KW-0812">Transmembrane</keyword>
<evidence type="ECO:0000313" key="4">
    <source>
        <dbReference type="Proteomes" id="UP001222325"/>
    </source>
</evidence>
<feature type="compositionally biased region" description="Low complexity" evidence="1">
    <location>
        <begin position="639"/>
        <end position="652"/>
    </location>
</feature>
<feature type="transmembrane region" description="Helical" evidence="2">
    <location>
        <begin position="261"/>
        <end position="279"/>
    </location>
</feature>
<dbReference type="Proteomes" id="UP001222325">
    <property type="component" value="Unassembled WGS sequence"/>
</dbReference>
<feature type="compositionally biased region" description="Polar residues" evidence="1">
    <location>
        <begin position="613"/>
        <end position="625"/>
    </location>
</feature>
<dbReference type="AlphaFoldDB" id="A0AAD6UG29"/>
<keyword evidence="2" id="KW-0472">Membrane</keyword>
<keyword evidence="4" id="KW-1185">Reference proteome</keyword>
<name>A0AAD6UG29_9AGAR</name>
<feature type="compositionally biased region" description="Low complexity" evidence="1">
    <location>
        <begin position="597"/>
        <end position="609"/>
    </location>
</feature>
<evidence type="ECO:0000256" key="2">
    <source>
        <dbReference type="SAM" id="Phobius"/>
    </source>
</evidence>
<dbReference type="PANTHER" id="PTHR34391">
    <property type="entry name" value="UPF0658 GOLGI APPARATUS MEMBRANE PROTEIN C1952.10C-RELATED"/>
    <property type="match status" value="1"/>
</dbReference>
<feature type="transmembrane region" description="Helical" evidence="2">
    <location>
        <begin position="342"/>
        <end position="363"/>
    </location>
</feature>
<evidence type="ECO:0000256" key="1">
    <source>
        <dbReference type="SAM" id="MobiDB-lite"/>
    </source>
</evidence>
<dbReference type="GO" id="GO:0005794">
    <property type="term" value="C:Golgi apparatus"/>
    <property type="evidence" value="ECO:0007669"/>
    <property type="project" value="TreeGrafter"/>
</dbReference>
<sequence length="674" mass="73728">MRVKQIWNFVPLPAKAKLVWDRLTFSKLTTAYALFSLLHFALQISLQIHAFTVNADAATLLYSIALQGNATNSSFPALAGKEIRMCSEVPSDLTTENCTVVWNGVAKNNNSAFNAAALAAASTPPPSSVLPSAISSSATPASSRSSSAASSASALVFSSATSASASASPSVTVVVITRIVVASQTSTTVAPTPSAATPSSLVRQKRGVPSAHVRILDFNQTVQVNISGMGYHDYPLVLDRSCMWSLNWPVSVLDNTKREDIVFIGFQFWVLGMSIVAILNESIPHIIASLLTHVLATAWSAFQISHTASFRTDFNRYITHGACNGAPSLLPHYWEDRAQAEIPTLALNAAALLVSCFLTWKLVKLFGWQTFKRVGASLTINRIYKLVLVLSITLQLSLFFMGVTVSLFLDQLFNGWVGHLAWFNSIYKVMFLITAVLLVPWLMTGWFSVRREHRIGMIAFLGLSVLYLAGWGFMFLSTSFRWTFVTWQFFSIMSSASVFLTLLSFGLGVICRCNFGKGLLRYLNAQEVLPGDDFVPITRGEDLEKVSFPSNEKPMPTFSATFGSGSEVPVPSQMFRPSPQLGPRFFNASAEPFDSRPNSNQSSPISQPIAALTRTTSKESFQSAATALPNKRDSERSFGSLNSYYDYSSGDSNHSRRDSETNAVGNSKRWVIDE</sequence>
<accession>A0AAD6UG29</accession>
<evidence type="ECO:0000313" key="3">
    <source>
        <dbReference type="EMBL" id="KAJ7102343.1"/>
    </source>
</evidence>
<feature type="transmembrane region" description="Helical" evidence="2">
    <location>
        <begin position="489"/>
        <end position="511"/>
    </location>
</feature>
<keyword evidence="2" id="KW-1133">Transmembrane helix</keyword>
<feature type="transmembrane region" description="Helical" evidence="2">
    <location>
        <begin position="421"/>
        <end position="443"/>
    </location>
</feature>
<gene>
    <name evidence="3" type="ORF">B0H15DRAFT_985164</name>
</gene>
<feature type="transmembrane region" description="Helical" evidence="2">
    <location>
        <begin position="383"/>
        <end position="409"/>
    </location>
</feature>
<feature type="region of interest" description="Disordered" evidence="1">
    <location>
        <begin position="586"/>
        <end position="674"/>
    </location>
</feature>
<proteinExistence type="predicted"/>
<dbReference type="EMBL" id="JARJCN010000003">
    <property type="protein sequence ID" value="KAJ7102343.1"/>
    <property type="molecule type" value="Genomic_DNA"/>
</dbReference>
<protein>
    <submittedName>
        <fullName evidence="3">Uncharacterized protein</fullName>
    </submittedName>
</protein>
<reference evidence="3" key="1">
    <citation type="submission" date="2023-03" db="EMBL/GenBank/DDBJ databases">
        <title>Massive genome expansion in bonnet fungi (Mycena s.s.) driven by repeated elements and novel gene families across ecological guilds.</title>
        <authorList>
            <consortium name="Lawrence Berkeley National Laboratory"/>
            <person name="Harder C.B."/>
            <person name="Miyauchi S."/>
            <person name="Viragh M."/>
            <person name="Kuo A."/>
            <person name="Thoen E."/>
            <person name="Andreopoulos B."/>
            <person name="Lu D."/>
            <person name="Skrede I."/>
            <person name="Drula E."/>
            <person name="Henrissat B."/>
            <person name="Morin E."/>
            <person name="Kohler A."/>
            <person name="Barry K."/>
            <person name="LaButti K."/>
            <person name="Morin E."/>
            <person name="Salamov A."/>
            <person name="Lipzen A."/>
            <person name="Mereny Z."/>
            <person name="Hegedus B."/>
            <person name="Baldrian P."/>
            <person name="Stursova M."/>
            <person name="Weitz H."/>
            <person name="Taylor A."/>
            <person name="Grigoriev I.V."/>
            <person name="Nagy L.G."/>
            <person name="Martin F."/>
            <person name="Kauserud H."/>
        </authorList>
    </citation>
    <scope>NUCLEOTIDE SEQUENCE</scope>
    <source>
        <strain evidence="3">CBHHK173m</strain>
    </source>
</reference>
<dbReference type="InterPro" id="IPR040410">
    <property type="entry name" value="UPF0658_Golgi"/>
</dbReference>
<comment type="caution">
    <text evidence="3">The sequence shown here is derived from an EMBL/GenBank/DDBJ whole genome shotgun (WGS) entry which is preliminary data.</text>
</comment>
<organism evidence="3 4">
    <name type="scientific">Mycena belliarum</name>
    <dbReference type="NCBI Taxonomy" id="1033014"/>
    <lineage>
        <taxon>Eukaryota</taxon>
        <taxon>Fungi</taxon>
        <taxon>Dikarya</taxon>
        <taxon>Basidiomycota</taxon>
        <taxon>Agaricomycotina</taxon>
        <taxon>Agaricomycetes</taxon>
        <taxon>Agaricomycetidae</taxon>
        <taxon>Agaricales</taxon>
        <taxon>Marasmiineae</taxon>
        <taxon>Mycenaceae</taxon>
        <taxon>Mycena</taxon>
    </lineage>
</organism>
<feature type="non-terminal residue" evidence="3">
    <location>
        <position position="1"/>
    </location>
</feature>
<feature type="transmembrane region" description="Helical" evidence="2">
    <location>
        <begin position="455"/>
        <end position="477"/>
    </location>
</feature>